<feature type="transmembrane region" description="Helical" evidence="4">
    <location>
        <begin position="12"/>
        <end position="32"/>
    </location>
</feature>
<feature type="transmembrane region" description="Helical" evidence="4">
    <location>
        <begin position="139"/>
        <end position="160"/>
    </location>
</feature>
<dbReference type="RefSeq" id="WP_254743382.1">
    <property type="nucleotide sequence ID" value="NZ_JANCLU010000013.1"/>
</dbReference>
<proteinExistence type="predicted"/>
<dbReference type="EMBL" id="JANCLU010000013">
    <property type="protein sequence ID" value="MCP8939607.1"/>
    <property type="molecule type" value="Genomic_DNA"/>
</dbReference>
<feature type="transmembrane region" description="Helical" evidence="4">
    <location>
        <begin position="79"/>
        <end position="95"/>
    </location>
</feature>
<evidence type="ECO:0000256" key="3">
    <source>
        <dbReference type="ARBA" id="ARBA00023136"/>
    </source>
</evidence>
<feature type="transmembrane region" description="Helical" evidence="4">
    <location>
        <begin position="345"/>
        <end position="365"/>
    </location>
</feature>
<dbReference type="PANTHER" id="PTHR43129">
    <property type="entry name" value="FOSMIDOMYCIN RESISTANCE PROTEIN"/>
    <property type="match status" value="1"/>
</dbReference>
<dbReference type="InterPro" id="IPR011701">
    <property type="entry name" value="MFS"/>
</dbReference>
<feature type="transmembrane region" description="Helical" evidence="4">
    <location>
        <begin position="283"/>
        <end position="301"/>
    </location>
</feature>
<protein>
    <submittedName>
        <fullName evidence="6">MFS transporter</fullName>
    </submittedName>
</protein>
<dbReference type="SUPFAM" id="SSF103473">
    <property type="entry name" value="MFS general substrate transporter"/>
    <property type="match status" value="1"/>
</dbReference>
<reference evidence="6 7" key="1">
    <citation type="submission" date="2022-07" db="EMBL/GenBank/DDBJ databases">
        <authorList>
            <person name="Li W.-J."/>
            <person name="Deng Q.-Q."/>
        </authorList>
    </citation>
    <scope>NUCLEOTIDE SEQUENCE [LARGE SCALE GENOMIC DNA]</scope>
    <source>
        <strain evidence="6 7">SYSU M60028</strain>
    </source>
</reference>
<name>A0ABT1LDN6_9HYPH</name>
<feature type="transmembrane region" description="Helical" evidence="4">
    <location>
        <begin position="207"/>
        <end position="229"/>
    </location>
</feature>
<gene>
    <name evidence="6" type="ORF">NK718_13855</name>
</gene>
<keyword evidence="3 4" id="KW-0472">Membrane</keyword>
<keyword evidence="7" id="KW-1185">Reference proteome</keyword>
<accession>A0ABT1LDN6</accession>
<dbReference type="PROSITE" id="PS50850">
    <property type="entry name" value="MFS"/>
    <property type="match status" value="1"/>
</dbReference>
<feature type="domain" description="Major facilitator superfamily (MFS) profile" evidence="5">
    <location>
        <begin position="14"/>
        <end position="396"/>
    </location>
</feature>
<evidence type="ECO:0000313" key="6">
    <source>
        <dbReference type="EMBL" id="MCP8939607.1"/>
    </source>
</evidence>
<evidence type="ECO:0000256" key="1">
    <source>
        <dbReference type="ARBA" id="ARBA00022692"/>
    </source>
</evidence>
<dbReference type="Proteomes" id="UP001205890">
    <property type="component" value="Unassembled WGS sequence"/>
</dbReference>
<sequence>MSQAVAGARGDLRIMTLVGGAHFVSHFFQLVLPPLFPLMRADLGVSFTELGLVVAAFYATSGVGQVVAGFVVDRVGPQLVLPAGIAMLAGGMLLASVAPAFWLLVPAAALSGAGNSVFHPADYAVMTARISPRRIGRAYSVHTVTGTIGWAAAPVTMLLLASSFGWRAALLAVSLAGLVVAALVALDRRELTVGAAARHLGQDGQSSRSLLLSAPILACLLYFALLSVAQVGTQNFLPSLLPGAQEVTYAFAAAATTIYLSASAVGALFGGWLADRTAGHERIVGAGLASAGVLTLLIGFVALPQSVLVAAVLIAGFFTGMTIPSRDMLVRAAAPPGATGKVFGFVYSGLDIGATISPLAIGLFIDHGRIPLAFAFIAAALLATVTSAFAVKRQVKARPARS</sequence>
<dbReference type="Gene3D" id="1.20.1250.20">
    <property type="entry name" value="MFS general substrate transporter like domains"/>
    <property type="match status" value="2"/>
</dbReference>
<feature type="transmembrane region" description="Helical" evidence="4">
    <location>
        <begin position="249"/>
        <end position="271"/>
    </location>
</feature>
<feature type="transmembrane region" description="Helical" evidence="4">
    <location>
        <begin position="52"/>
        <end position="72"/>
    </location>
</feature>
<organism evidence="6 7">
    <name type="scientific">Alsobacter ponti</name>
    <dbReference type="NCBI Taxonomy" id="2962936"/>
    <lineage>
        <taxon>Bacteria</taxon>
        <taxon>Pseudomonadati</taxon>
        <taxon>Pseudomonadota</taxon>
        <taxon>Alphaproteobacteria</taxon>
        <taxon>Hyphomicrobiales</taxon>
        <taxon>Alsobacteraceae</taxon>
        <taxon>Alsobacter</taxon>
    </lineage>
</organism>
<dbReference type="Pfam" id="PF07690">
    <property type="entry name" value="MFS_1"/>
    <property type="match status" value="1"/>
</dbReference>
<evidence type="ECO:0000256" key="2">
    <source>
        <dbReference type="ARBA" id="ARBA00022989"/>
    </source>
</evidence>
<feature type="transmembrane region" description="Helical" evidence="4">
    <location>
        <begin position="371"/>
        <end position="391"/>
    </location>
</feature>
<evidence type="ECO:0000259" key="5">
    <source>
        <dbReference type="PROSITE" id="PS50850"/>
    </source>
</evidence>
<evidence type="ECO:0000256" key="4">
    <source>
        <dbReference type="SAM" id="Phobius"/>
    </source>
</evidence>
<keyword evidence="2 4" id="KW-1133">Transmembrane helix</keyword>
<comment type="caution">
    <text evidence="6">The sequence shown here is derived from an EMBL/GenBank/DDBJ whole genome shotgun (WGS) entry which is preliminary data.</text>
</comment>
<feature type="transmembrane region" description="Helical" evidence="4">
    <location>
        <begin position="307"/>
        <end position="324"/>
    </location>
</feature>
<dbReference type="InterPro" id="IPR020846">
    <property type="entry name" value="MFS_dom"/>
</dbReference>
<keyword evidence="1 4" id="KW-0812">Transmembrane</keyword>
<dbReference type="InterPro" id="IPR036259">
    <property type="entry name" value="MFS_trans_sf"/>
</dbReference>
<evidence type="ECO:0000313" key="7">
    <source>
        <dbReference type="Proteomes" id="UP001205890"/>
    </source>
</evidence>
<feature type="transmembrane region" description="Helical" evidence="4">
    <location>
        <begin position="166"/>
        <end position="186"/>
    </location>
</feature>
<feature type="transmembrane region" description="Helical" evidence="4">
    <location>
        <begin position="101"/>
        <end position="118"/>
    </location>
</feature>
<dbReference type="PANTHER" id="PTHR43129:SF1">
    <property type="entry name" value="FOSMIDOMYCIN RESISTANCE PROTEIN"/>
    <property type="match status" value="1"/>
</dbReference>